<dbReference type="EMBL" id="JACHTF010000021">
    <property type="protein sequence ID" value="MBB1061987.1"/>
    <property type="molecule type" value="Genomic_DNA"/>
</dbReference>
<feature type="region of interest" description="Disordered" evidence="1">
    <location>
        <begin position="158"/>
        <end position="191"/>
    </location>
</feature>
<reference evidence="2 3" key="1">
    <citation type="submission" date="2020-08" db="EMBL/GenBank/DDBJ databases">
        <authorList>
            <person name="Xu S."/>
            <person name="Li A."/>
        </authorList>
    </citation>
    <scope>NUCLEOTIDE SEQUENCE [LARGE SCALE GENOMIC DNA]</scope>
    <source>
        <strain evidence="2 3">119BY6-57</strain>
    </source>
</reference>
<accession>A0A7W3TP97</accession>
<sequence length="263" mass="28145">MAVAMLGMAACSQDANGGGAGAGDEATASIPDSPPIYLDRTVEVLDAQGRNPLQAGYRMRLDDCRKAGVATQPLGEDEVTKLGTERWRYWKSGGRIALRVEHWEEGNPDEGMGAAPASMCAFALKLSGSHDYHDASRSVSVDLETGERYEDPPVESLFAGEVSGDTGDASTKWAGWPRPAESTVAGQPCRQWTSPDGDRLCLWSGGGKWGFSDDNPGVFDEETGRSLSQLVLSAQQAPGQRSLRLVTNAFTVGESFDEKEMLP</sequence>
<name>A0A7W3TP97_9GAMM</name>
<dbReference type="Proteomes" id="UP000523196">
    <property type="component" value="Unassembled WGS sequence"/>
</dbReference>
<evidence type="ECO:0000313" key="2">
    <source>
        <dbReference type="EMBL" id="MBB1061987.1"/>
    </source>
</evidence>
<dbReference type="RefSeq" id="WP_182688744.1">
    <property type="nucleotide sequence ID" value="NZ_JACHTF010000021.1"/>
</dbReference>
<dbReference type="AlphaFoldDB" id="A0A7W3TP97"/>
<proteinExistence type="predicted"/>
<comment type="caution">
    <text evidence="2">The sequence shown here is derived from an EMBL/GenBank/DDBJ whole genome shotgun (WGS) entry which is preliminary data.</text>
</comment>
<keyword evidence="3" id="KW-1185">Reference proteome</keyword>
<evidence type="ECO:0000256" key="1">
    <source>
        <dbReference type="SAM" id="MobiDB-lite"/>
    </source>
</evidence>
<gene>
    <name evidence="2" type="ORF">H4F98_15545</name>
</gene>
<evidence type="ECO:0000313" key="3">
    <source>
        <dbReference type="Proteomes" id="UP000523196"/>
    </source>
</evidence>
<organism evidence="2 3">
    <name type="scientific">Marilutibacter spongiae</name>
    <dbReference type="NCBI Taxonomy" id="2025720"/>
    <lineage>
        <taxon>Bacteria</taxon>
        <taxon>Pseudomonadati</taxon>
        <taxon>Pseudomonadota</taxon>
        <taxon>Gammaproteobacteria</taxon>
        <taxon>Lysobacterales</taxon>
        <taxon>Lysobacteraceae</taxon>
        <taxon>Marilutibacter</taxon>
    </lineage>
</organism>
<protein>
    <submittedName>
        <fullName evidence="2">Uncharacterized protein</fullName>
    </submittedName>
</protein>